<evidence type="ECO:0000256" key="4">
    <source>
        <dbReference type="ARBA" id="ARBA00023163"/>
    </source>
</evidence>
<dbReference type="Pfam" id="PF04542">
    <property type="entry name" value="Sigma70_r2"/>
    <property type="match status" value="1"/>
</dbReference>
<accession>N6Z7T9</accession>
<dbReference type="Proteomes" id="UP000013232">
    <property type="component" value="Unassembled WGS sequence"/>
</dbReference>
<dbReference type="Gene3D" id="1.10.1740.10">
    <property type="match status" value="1"/>
</dbReference>
<sequence>MAKPPAATYFALEALYLQHEPWLRARLRRRLSNAADAEDLAADTFMQIMHRHDLHTLREPRAFLTTVAKRLLFQLWQRRDLEQTYLDHLARQPETEAPSPEELLMALQSLHGIAQALDGLSENARRAFLYSQIDGLGYAEIAQRLGVSTASVRHYMAQGFRQCALMLASQATPGQAPPGPPRPGRPRKTAADAP</sequence>
<comment type="similarity">
    <text evidence="1">Belongs to the sigma-70 factor family. ECF subfamily.</text>
</comment>
<feature type="domain" description="RNA polymerase sigma factor 70 region 4 type 2" evidence="7">
    <location>
        <begin position="113"/>
        <end position="163"/>
    </location>
</feature>
<dbReference type="eggNOG" id="COG1595">
    <property type="taxonomic scope" value="Bacteria"/>
</dbReference>
<reference evidence="8 9" key="1">
    <citation type="submission" date="2012-09" db="EMBL/GenBank/DDBJ databases">
        <title>Draft Genome Sequences of 6 Strains from Genus Thauera.</title>
        <authorList>
            <person name="Liu B."/>
            <person name="Shapleigh J.P."/>
            <person name="Frostegard A.H."/>
        </authorList>
    </citation>
    <scope>NUCLEOTIDE SEQUENCE [LARGE SCALE GENOMIC DNA]</scope>
    <source>
        <strain evidence="9">47Lol / DSM 12138</strain>
    </source>
</reference>
<feature type="region of interest" description="Disordered" evidence="5">
    <location>
        <begin position="170"/>
        <end position="194"/>
    </location>
</feature>
<evidence type="ECO:0000256" key="1">
    <source>
        <dbReference type="ARBA" id="ARBA00010641"/>
    </source>
</evidence>
<dbReference type="InterPro" id="IPR013249">
    <property type="entry name" value="RNA_pol_sigma70_r4_t2"/>
</dbReference>
<dbReference type="InterPro" id="IPR014284">
    <property type="entry name" value="RNA_pol_sigma-70_dom"/>
</dbReference>
<feature type="domain" description="RNA polymerase sigma-70 region 2" evidence="6">
    <location>
        <begin position="15"/>
        <end position="80"/>
    </location>
</feature>
<dbReference type="OrthoDB" id="8536462at2"/>
<organism evidence="8 9">
    <name type="scientific">Thauera linaloolentis (strain DSM 12138 / JCM 21573 / CCUG 41526 / CIP 105981 / IAM 15112 / NBRC 102519 / 47Lol)</name>
    <dbReference type="NCBI Taxonomy" id="1123367"/>
    <lineage>
        <taxon>Bacteria</taxon>
        <taxon>Pseudomonadati</taxon>
        <taxon>Pseudomonadota</taxon>
        <taxon>Betaproteobacteria</taxon>
        <taxon>Rhodocyclales</taxon>
        <taxon>Zoogloeaceae</taxon>
        <taxon>Thauera</taxon>
    </lineage>
</organism>
<dbReference type="Gene3D" id="1.10.10.10">
    <property type="entry name" value="Winged helix-like DNA-binding domain superfamily/Winged helix DNA-binding domain"/>
    <property type="match status" value="1"/>
</dbReference>
<evidence type="ECO:0000259" key="6">
    <source>
        <dbReference type="Pfam" id="PF04542"/>
    </source>
</evidence>
<dbReference type="Pfam" id="PF08281">
    <property type="entry name" value="Sigma70_r4_2"/>
    <property type="match status" value="1"/>
</dbReference>
<dbReference type="RefSeq" id="WP_004332392.1">
    <property type="nucleotide sequence ID" value="NZ_AMXE01000001.1"/>
</dbReference>
<dbReference type="SUPFAM" id="SSF88659">
    <property type="entry name" value="Sigma3 and sigma4 domains of RNA polymerase sigma factors"/>
    <property type="match status" value="1"/>
</dbReference>
<dbReference type="InterPro" id="IPR039425">
    <property type="entry name" value="RNA_pol_sigma-70-like"/>
</dbReference>
<dbReference type="CDD" id="cd06171">
    <property type="entry name" value="Sigma70_r4"/>
    <property type="match status" value="1"/>
</dbReference>
<dbReference type="PANTHER" id="PTHR43133">
    <property type="entry name" value="RNA POLYMERASE ECF-TYPE SIGMA FACTO"/>
    <property type="match status" value="1"/>
</dbReference>
<dbReference type="SUPFAM" id="SSF88946">
    <property type="entry name" value="Sigma2 domain of RNA polymerase sigma factors"/>
    <property type="match status" value="1"/>
</dbReference>
<dbReference type="InterPro" id="IPR036388">
    <property type="entry name" value="WH-like_DNA-bd_sf"/>
</dbReference>
<comment type="caution">
    <text evidence="8">The sequence shown here is derived from an EMBL/GenBank/DDBJ whole genome shotgun (WGS) entry which is preliminary data.</text>
</comment>
<keyword evidence="9" id="KW-1185">Reference proteome</keyword>
<dbReference type="GO" id="GO:0003677">
    <property type="term" value="F:DNA binding"/>
    <property type="evidence" value="ECO:0007669"/>
    <property type="project" value="InterPro"/>
</dbReference>
<proteinExistence type="inferred from homology"/>
<keyword evidence="4" id="KW-0804">Transcription</keyword>
<evidence type="ECO:0000256" key="2">
    <source>
        <dbReference type="ARBA" id="ARBA00023015"/>
    </source>
</evidence>
<dbReference type="AlphaFoldDB" id="N6Z7T9"/>
<dbReference type="NCBIfam" id="TIGR02937">
    <property type="entry name" value="sigma70-ECF"/>
    <property type="match status" value="1"/>
</dbReference>
<evidence type="ECO:0000256" key="3">
    <source>
        <dbReference type="ARBA" id="ARBA00023082"/>
    </source>
</evidence>
<dbReference type="InterPro" id="IPR013324">
    <property type="entry name" value="RNA_pol_sigma_r3/r4-like"/>
</dbReference>
<dbReference type="NCBIfam" id="NF008889">
    <property type="entry name" value="PRK11924.1-1"/>
    <property type="match status" value="1"/>
</dbReference>
<evidence type="ECO:0000313" key="8">
    <source>
        <dbReference type="EMBL" id="ENO90662.1"/>
    </source>
</evidence>
<dbReference type="InterPro" id="IPR007627">
    <property type="entry name" value="RNA_pol_sigma70_r2"/>
</dbReference>
<dbReference type="EMBL" id="AMXE01000001">
    <property type="protein sequence ID" value="ENO90662.1"/>
    <property type="molecule type" value="Genomic_DNA"/>
</dbReference>
<evidence type="ECO:0000313" key="9">
    <source>
        <dbReference type="Proteomes" id="UP000013232"/>
    </source>
</evidence>
<dbReference type="STRING" id="1123367.GCA_000621305_01754"/>
<dbReference type="GO" id="GO:0006352">
    <property type="term" value="P:DNA-templated transcription initiation"/>
    <property type="evidence" value="ECO:0007669"/>
    <property type="project" value="InterPro"/>
</dbReference>
<dbReference type="PANTHER" id="PTHR43133:SF63">
    <property type="entry name" value="RNA POLYMERASE SIGMA FACTOR FECI-RELATED"/>
    <property type="match status" value="1"/>
</dbReference>
<dbReference type="InterPro" id="IPR013325">
    <property type="entry name" value="RNA_pol_sigma_r2"/>
</dbReference>
<gene>
    <name evidence="8" type="ORF">C666_00510</name>
</gene>
<evidence type="ECO:0000259" key="7">
    <source>
        <dbReference type="Pfam" id="PF08281"/>
    </source>
</evidence>
<evidence type="ECO:0000256" key="5">
    <source>
        <dbReference type="SAM" id="MobiDB-lite"/>
    </source>
</evidence>
<protein>
    <submittedName>
        <fullName evidence="8">ECF subfamily RNA polymerase sigma factor</fullName>
    </submittedName>
</protein>
<keyword evidence="3" id="KW-0731">Sigma factor</keyword>
<name>N6Z7T9_THAL4</name>
<dbReference type="GO" id="GO:0016987">
    <property type="term" value="F:sigma factor activity"/>
    <property type="evidence" value="ECO:0007669"/>
    <property type="project" value="UniProtKB-KW"/>
</dbReference>
<keyword evidence="2" id="KW-0805">Transcription regulation</keyword>